<dbReference type="Pfam" id="PF00480">
    <property type="entry name" value="ROK"/>
    <property type="match status" value="1"/>
</dbReference>
<keyword evidence="2" id="KW-0808">Transferase</keyword>
<dbReference type="EMBL" id="LVHI01000001">
    <property type="protein sequence ID" value="OAK57260.1"/>
    <property type="molecule type" value="Genomic_DNA"/>
</dbReference>
<dbReference type="GO" id="GO:0016301">
    <property type="term" value="F:kinase activity"/>
    <property type="evidence" value="ECO:0007669"/>
    <property type="project" value="UniProtKB-KW"/>
</dbReference>
<name>A0A177YPS2_9NOCA</name>
<sequence>MTALALDIGGTKMTAAVVAEDGRPGEALEVPTPRTDVWKACSELLDAVAVGSDIDRVGIACSGPVDTVAGSVAPINIPEWKDGFGLGEAVEKQFPDASVTVAMDGGCAALGEHKFGAAQGVDDVLSIVVSTGIGGGLVLGGEIVHGRSGNAGHIGHIVVPGSTTPCTCGGLGCVETVSSGPSAVRWAQEQGWEGSTGAELARSAGDGDVVAITTLQRAGVALGQAIASAVALVDVNLVVIGGGFAQAGPPLWDPIKESAALHARLRFLDDLAIVPAKLGGAGTLTGAAVLAAAPPVMLL</sequence>
<keyword evidence="3" id="KW-1185">Reference proteome</keyword>
<protein>
    <submittedName>
        <fullName evidence="2">Sugar kinase</fullName>
    </submittedName>
</protein>
<dbReference type="RefSeq" id="WP_068420390.1">
    <property type="nucleotide sequence ID" value="NZ_LVHI01000001.1"/>
</dbReference>
<dbReference type="InterPro" id="IPR049874">
    <property type="entry name" value="ROK_cs"/>
</dbReference>
<dbReference type="Proteomes" id="UP000077519">
    <property type="component" value="Unassembled WGS sequence"/>
</dbReference>
<evidence type="ECO:0000313" key="3">
    <source>
        <dbReference type="Proteomes" id="UP000077519"/>
    </source>
</evidence>
<organism evidence="2 3">
    <name type="scientific">Rhodococcoides kyotonense</name>
    <dbReference type="NCBI Taxonomy" id="398843"/>
    <lineage>
        <taxon>Bacteria</taxon>
        <taxon>Bacillati</taxon>
        <taxon>Actinomycetota</taxon>
        <taxon>Actinomycetes</taxon>
        <taxon>Mycobacteriales</taxon>
        <taxon>Nocardiaceae</taxon>
        <taxon>Rhodococcoides</taxon>
    </lineage>
</organism>
<dbReference type="PANTHER" id="PTHR18964:SF169">
    <property type="entry name" value="N-ACETYLMANNOSAMINE KINASE"/>
    <property type="match status" value="1"/>
</dbReference>
<comment type="similarity">
    <text evidence="1">Belongs to the ROK (NagC/XylR) family.</text>
</comment>
<accession>A0A177YPS2</accession>
<dbReference type="AlphaFoldDB" id="A0A177YPS2"/>
<comment type="caution">
    <text evidence="2">The sequence shown here is derived from an EMBL/GenBank/DDBJ whole genome shotgun (WGS) entry which is preliminary data.</text>
</comment>
<evidence type="ECO:0000313" key="2">
    <source>
        <dbReference type="EMBL" id="OAK57260.1"/>
    </source>
</evidence>
<gene>
    <name evidence="2" type="ORF">A3K89_00040</name>
</gene>
<dbReference type="PANTHER" id="PTHR18964">
    <property type="entry name" value="ROK (REPRESSOR, ORF, KINASE) FAMILY"/>
    <property type="match status" value="1"/>
</dbReference>
<evidence type="ECO:0000256" key="1">
    <source>
        <dbReference type="ARBA" id="ARBA00006479"/>
    </source>
</evidence>
<dbReference type="Gene3D" id="3.30.420.40">
    <property type="match status" value="2"/>
</dbReference>
<reference evidence="2 3" key="1">
    <citation type="submission" date="2016-03" db="EMBL/GenBank/DDBJ databases">
        <title>Genome sequence of Rhodococcus kyotonensis KB10.</title>
        <authorList>
            <person name="Jeong H."/>
            <person name="Hong C.E."/>
            <person name="Jo S.H."/>
            <person name="Park J.M."/>
        </authorList>
    </citation>
    <scope>NUCLEOTIDE SEQUENCE [LARGE SCALE GENOMIC DNA]</scope>
    <source>
        <strain evidence="2 3">KB10</strain>
    </source>
</reference>
<proteinExistence type="inferred from homology"/>
<dbReference type="PROSITE" id="PS01125">
    <property type="entry name" value="ROK"/>
    <property type="match status" value="1"/>
</dbReference>
<dbReference type="InterPro" id="IPR043129">
    <property type="entry name" value="ATPase_NBD"/>
</dbReference>
<dbReference type="SUPFAM" id="SSF53067">
    <property type="entry name" value="Actin-like ATPase domain"/>
    <property type="match status" value="1"/>
</dbReference>
<keyword evidence="2" id="KW-0418">Kinase</keyword>
<dbReference type="InterPro" id="IPR000600">
    <property type="entry name" value="ROK"/>
</dbReference>